<name>A0A4Y2QNN8_ARAVE</name>
<feature type="region of interest" description="Disordered" evidence="1">
    <location>
        <begin position="18"/>
        <end position="58"/>
    </location>
</feature>
<sequence>MILQDLYYNLRRREQRSNENFDETLQRKSARNEDDKLRRARKRSDQLSQRRANRAHSQIEVNVPEHSCSNMSEVCEFCGALYRKNEVNSSKKYIKCCHDEKVRLSNLTEALDLFKELLYSN</sequence>
<evidence type="ECO:0000256" key="1">
    <source>
        <dbReference type="SAM" id="MobiDB-lite"/>
    </source>
</evidence>
<dbReference type="AlphaFoldDB" id="A0A4Y2QNN8"/>
<proteinExistence type="predicted"/>
<evidence type="ECO:0000313" key="2">
    <source>
        <dbReference type="EMBL" id="GBN64896.1"/>
    </source>
</evidence>
<gene>
    <name evidence="2" type="ORF">AVEN_146951_1</name>
</gene>
<dbReference type="EMBL" id="BGPR01014362">
    <property type="protein sequence ID" value="GBN64896.1"/>
    <property type="molecule type" value="Genomic_DNA"/>
</dbReference>
<keyword evidence="3" id="KW-1185">Reference proteome</keyword>
<accession>A0A4Y2QNN8</accession>
<organism evidence="2 3">
    <name type="scientific">Araneus ventricosus</name>
    <name type="common">Orbweaver spider</name>
    <name type="synonym">Epeira ventricosa</name>
    <dbReference type="NCBI Taxonomy" id="182803"/>
    <lineage>
        <taxon>Eukaryota</taxon>
        <taxon>Metazoa</taxon>
        <taxon>Ecdysozoa</taxon>
        <taxon>Arthropoda</taxon>
        <taxon>Chelicerata</taxon>
        <taxon>Arachnida</taxon>
        <taxon>Araneae</taxon>
        <taxon>Araneomorphae</taxon>
        <taxon>Entelegynae</taxon>
        <taxon>Araneoidea</taxon>
        <taxon>Araneidae</taxon>
        <taxon>Araneus</taxon>
    </lineage>
</organism>
<comment type="caution">
    <text evidence="2">The sequence shown here is derived from an EMBL/GenBank/DDBJ whole genome shotgun (WGS) entry which is preliminary data.</text>
</comment>
<dbReference type="OrthoDB" id="6569332at2759"/>
<reference evidence="2 3" key="1">
    <citation type="journal article" date="2019" name="Sci. Rep.">
        <title>Orb-weaving spider Araneus ventricosus genome elucidates the spidroin gene catalogue.</title>
        <authorList>
            <person name="Kono N."/>
            <person name="Nakamura H."/>
            <person name="Ohtoshi R."/>
            <person name="Moran D.A.P."/>
            <person name="Shinohara A."/>
            <person name="Yoshida Y."/>
            <person name="Fujiwara M."/>
            <person name="Mori M."/>
            <person name="Tomita M."/>
            <person name="Arakawa K."/>
        </authorList>
    </citation>
    <scope>NUCLEOTIDE SEQUENCE [LARGE SCALE GENOMIC DNA]</scope>
</reference>
<feature type="compositionally biased region" description="Polar residues" evidence="1">
    <location>
        <begin position="46"/>
        <end position="58"/>
    </location>
</feature>
<dbReference type="Proteomes" id="UP000499080">
    <property type="component" value="Unassembled WGS sequence"/>
</dbReference>
<protein>
    <submittedName>
        <fullName evidence="2">Uncharacterized protein</fullName>
    </submittedName>
</protein>
<evidence type="ECO:0000313" key="3">
    <source>
        <dbReference type="Proteomes" id="UP000499080"/>
    </source>
</evidence>
<feature type="compositionally biased region" description="Basic and acidic residues" evidence="1">
    <location>
        <begin position="18"/>
        <end position="37"/>
    </location>
</feature>